<feature type="region of interest" description="Disordered" evidence="2">
    <location>
        <begin position="245"/>
        <end position="361"/>
    </location>
</feature>
<dbReference type="Pfam" id="PF13516">
    <property type="entry name" value="LRR_6"/>
    <property type="match status" value="3"/>
</dbReference>
<dbReference type="SMART" id="SM00368">
    <property type="entry name" value="LRR_RI"/>
    <property type="match status" value="5"/>
</dbReference>
<evidence type="ECO:0000256" key="2">
    <source>
        <dbReference type="SAM" id="MobiDB-lite"/>
    </source>
</evidence>
<dbReference type="PANTHER" id="PTHR24111">
    <property type="entry name" value="LEUCINE-RICH REPEAT-CONTAINING PROTEIN 34"/>
    <property type="match status" value="1"/>
</dbReference>
<dbReference type="InterPro" id="IPR001611">
    <property type="entry name" value="Leu-rich_rpt"/>
</dbReference>
<gene>
    <name evidence="3" type="ORF">THAOC_04799</name>
</gene>
<dbReference type="PANTHER" id="PTHR24111:SF0">
    <property type="entry name" value="LEUCINE-RICH REPEAT-CONTAINING PROTEIN"/>
    <property type="match status" value="1"/>
</dbReference>
<evidence type="ECO:0000313" key="3">
    <source>
        <dbReference type="EMBL" id="EJK73566.1"/>
    </source>
</evidence>
<dbReference type="AlphaFoldDB" id="K0TIE2"/>
<dbReference type="Proteomes" id="UP000266841">
    <property type="component" value="Unassembled WGS sequence"/>
</dbReference>
<evidence type="ECO:0000313" key="4">
    <source>
        <dbReference type="Proteomes" id="UP000266841"/>
    </source>
</evidence>
<dbReference type="InterPro" id="IPR032675">
    <property type="entry name" value="LRR_dom_sf"/>
</dbReference>
<feature type="compositionally biased region" description="Basic and acidic residues" evidence="2">
    <location>
        <begin position="314"/>
        <end position="341"/>
    </location>
</feature>
<accession>K0TIE2</accession>
<dbReference type="eggNOG" id="KOG4308">
    <property type="taxonomic scope" value="Eukaryota"/>
</dbReference>
<protein>
    <submittedName>
        <fullName evidence="3">Uncharacterized protein</fullName>
    </submittedName>
</protein>
<sequence>FLLGLGDLVTSAFAADGEVSGLHFSQDLLDQLAESSPHLRGVWLQAKSLNDVDIRDLCHALIQNRVVTEVWLPGNHITDVGASYIAHMLKFNRTIKELFLGENDIGPKGAAALASALSQNNTLKALGLGNNSIGVEGAGAFAAALRLNHTLHKLDVKDNGIPLQSSIRALLGKTLEFNASDPGDESLVLGLQEEFAKLVGSLPPDVAKEVVIQAEEALKQAMACRRRGDKVGAAEAEGVFIRVCTTGKRPRDPPTTAEPNTEPIEDEEGEMRGGEKRTDARRLEPESRLDGINEELSELKSEVKEEGEEGEGGDSGKEGEGGDSGKEPLEAAAEEAAKEEGVDGPADEAAVPSEPASEKAE</sequence>
<feature type="compositionally biased region" description="Basic and acidic residues" evidence="2">
    <location>
        <begin position="270"/>
        <end position="304"/>
    </location>
</feature>
<organism evidence="3 4">
    <name type="scientific">Thalassiosira oceanica</name>
    <name type="common">Marine diatom</name>
    <dbReference type="NCBI Taxonomy" id="159749"/>
    <lineage>
        <taxon>Eukaryota</taxon>
        <taxon>Sar</taxon>
        <taxon>Stramenopiles</taxon>
        <taxon>Ochrophyta</taxon>
        <taxon>Bacillariophyta</taxon>
        <taxon>Coscinodiscophyceae</taxon>
        <taxon>Thalassiosirophycidae</taxon>
        <taxon>Thalassiosirales</taxon>
        <taxon>Thalassiosiraceae</taxon>
        <taxon>Thalassiosira</taxon>
    </lineage>
</organism>
<keyword evidence="1" id="KW-0677">Repeat</keyword>
<reference evidence="3 4" key="1">
    <citation type="journal article" date="2012" name="Genome Biol.">
        <title>Genome and low-iron response of an oceanic diatom adapted to chronic iron limitation.</title>
        <authorList>
            <person name="Lommer M."/>
            <person name="Specht M."/>
            <person name="Roy A.S."/>
            <person name="Kraemer L."/>
            <person name="Andreson R."/>
            <person name="Gutowska M.A."/>
            <person name="Wolf J."/>
            <person name="Bergner S.V."/>
            <person name="Schilhabel M.B."/>
            <person name="Klostermeier U.C."/>
            <person name="Beiko R.G."/>
            <person name="Rosenstiel P."/>
            <person name="Hippler M."/>
            <person name="Laroche J."/>
        </authorList>
    </citation>
    <scope>NUCLEOTIDE SEQUENCE [LARGE SCALE GENOMIC DNA]</scope>
    <source>
        <strain evidence="3 4">CCMP1005</strain>
    </source>
</reference>
<dbReference type="SUPFAM" id="SSF52047">
    <property type="entry name" value="RNI-like"/>
    <property type="match status" value="1"/>
</dbReference>
<dbReference type="InterPro" id="IPR052201">
    <property type="entry name" value="LRR-containing_regulator"/>
</dbReference>
<keyword evidence="4" id="KW-1185">Reference proteome</keyword>
<dbReference type="OrthoDB" id="42132at2759"/>
<evidence type="ECO:0000256" key="1">
    <source>
        <dbReference type="ARBA" id="ARBA00022737"/>
    </source>
</evidence>
<proteinExistence type="predicted"/>
<dbReference type="Gene3D" id="3.80.10.10">
    <property type="entry name" value="Ribonuclease Inhibitor"/>
    <property type="match status" value="1"/>
</dbReference>
<dbReference type="EMBL" id="AGNL01004392">
    <property type="protein sequence ID" value="EJK73566.1"/>
    <property type="molecule type" value="Genomic_DNA"/>
</dbReference>
<name>K0TIE2_THAOC</name>
<feature type="non-terminal residue" evidence="3">
    <location>
        <position position="1"/>
    </location>
</feature>
<comment type="caution">
    <text evidence="3">The sequence shown here is derived from an EMBL/GenBank/DDBJ whole genome shotgun (WGS) entry which is preliminary data.</text>
</comment>